<protein>
    <recommendedName>
        <fullName evidence="3">Phosphoribosylpyrophosphate synthetase</fullName>
    </recommendedName>
</protein>
<dbReference type="RefSeq" id="WP_290206874.1">
    <property type="nucleotide sequence ID" value="NZ_JASDDK010000003.1"/>
</dbReference>
<name>A0ABT7ZWW0_9FLAO</name>
<keyword evidence="2" id="KW-1185">Reference proteome</keyword>
<dbReference type="Proteomes" id="UP001231197">
    <property type="component" value="Unassembled WGS sequence"/>
</dbReference>
<comment type="caution">
    <text evidence="1">The sequence shown here is derived from an EMBL/GenBank/DDBJ whole genome shotgun (WGS) entry which is preliminary data.</text>
</comment>
<evidence type="ECO:0008006" key="3">
    <source>
        <dbReference type="Google" id="ProtNLM"/>
    </source>
</evidence>
<sequence>MNTLIINDIYIMNDKNTDYSDPDAKNEMNFLKMYQDKGYTINFRVENGKLIGNKDYIYSSEDVSIVAEHRYEGMSNPSDMSILYVIEADKDHKGTIINSYGPTADLEIHEFIDAIPEENVGHDDSILNLK</sequence>
<proteinExistence type="predicted"/>
<accession>A0ABT7ZWW0</accession>
<reference evidence="1 2" key="1">
    <citation type="journal article" date="2023" name="Int. J. Syst. Evol. Microbiol.">
        <title>Winogradskyella bathintestinalis sp. nov., isolated from the intestine of the deep-sea loosejaw dragonfish, Malacosteus niger.</title>
        <authorList>
            <person name="Uniacke-Lowe S."/>
            <person name="Johnson C.N."/>
            <person name="Stanton C."/>
            <person name="Hill C."/>
            <person name="Ross P."/>
        </authorList>
    </citation>
    <scope>NUCLEOTIDE SEQUENCE [LARGE SCALE GENOMIC DNA]</scope>
    <source>
        <strain evidence="1 2">APC 3343</strain>
    </source>
</reference>
<evidence type="ECO:0000313" key="2">
    <source>
        <dbReference type="Proteomes" id="UP001231197"/>
    </source>
</evidence>
<dbReference type="EMBL" id="JASDDK010000003">
    <property type="protein sequence ID" value="MDN3493223.1"/>
    <property type="molecule type" value="Genomic_DNA"/>
</dbReference>
<organism evidence="1 2">
    <name type="scientific">Winogradskyella bathintestinalis</name>
    <dbReference type="NCBI Taxonomy" id="3035208"/>
    <lineage>
        <taxon>Bacteria</taxon>
        <taxon>Pseudomonadati</taxon>
        <taxon>Bacteroidota</taxon>
        <taxon>Flavobacteriia</taxon>
        <taxon>Flavobacteriales</taxon>
        <taxon>Flavobacteriaceae</taxon>
        <taxon>Winogradskyella</taxon>
    </lineage>
</organism>
<gene>
    <name evidence="1" type="ORF">QMA06_10840</name>
</gene>
<evidence type="ECO:0000313" key="1">
    <source>
        <dbReference type="EMBL" id="MDN3493223.1"/>
    </source>
</evidence>